<dbReference type="GO" id="GO:0051607">
    <property type="term" value="P:defense response to virus"/>
    <property type="evidence" value="ECO:0007669"/>
    <property type="project" value="UniProtKB-KW"/>
</dbReference>
<keyword evidence="15" id="KW-0967">Endosome</keyword>
<dbReference type="InterPro" id="IPR000008">
    <property type="entry name" value="C2_dom"/>
</dbReference>
<dbReference type="FunFam" id="3.90.1750.10:FF:000002">
    <property type="entry name" value="E3 ubiquitin-protein ligase"/>
    <property type="match status" value="1"/>
</dbReference>
<evidence type="ECO:0000256" key="3">
    <source>
        <dbReference type="ARBA" id="ARBA00004413"/>
    </source>
</evidence>
<dbReference type="GO" id="GO:1902532">
    <property type="term" value="P:negative regulation of intracellular signal transduction"/>
    <property type="evidence" value="ECO:0007669"/>
    <property type="project" value="UniProtKB-ARBA"/>
</dbReference>
<dbReference type="Pfam" id="PF00168">
    <property type="entry name" value="C2"/>
    <property type="match status" value="1"/>
</dbReference>
<evidence type="ECO:0000256" key="21">
    <source>
        <dbReference type="ARBA" id="ARBA00023136"/>
    </source>
</evidence>
<dbReference type="FunFam" id="3.30.2160.10:FF:000003">
    <property type="entry name" value="E3 ubiquitin-protein ligase"/>
    <property type="match status" value="1"/>
</dbReference>
<evidence type="ECO:0000313" key="31">
    <source>
        <dbReference type="EMBL" id="KFV08136.1"/>
    </source>
</evidence>
<feature type="compositionally biased region" description="Low complexity" evidence="27">
    <location>
        <begin position="221"/>
        <end position="236"/>
    </location>
</feature>
<feature type="active site" description="Glycyl thioester intermediate" evidence="25 26">
    <location>
        <position position="824"/>
    </location>
</feature>
<dbReference type="GO" id="GO:0005886">
    <property type="term" value="C:plasma membrane"/>
    <property type="evidence" value="ECO:0007669"/>
    <property type="project" value="UniProtKB-SubCell"/>
</dbReference>
<dbReference type="Gene3D" id="3.30.2410.10">
    <property type="entry name" value="Hect, E3 ligase catalytic domain"/>
    <property type="match status" value="1"/>
</dbReference>
<dbReference type="PROSITE" id="PS50020">
    <property type="entry name" value="WW_DOMAIN_2"/>
    <property type="match status" value="4"/>
</dbReference>
<keyword evidence="9" id="KW-0963">Cytoplasm</keyword>
<feature type="domain" description="C2" evidence="28">
    <location>
        <begin position="1"/>
        <end position="93"/>
    </location>
</feature>
<dbReference type="PIRSF" id="PIRSF001569">
    <property type="entry name" value="E3_ub_ligase_SMURF1"/>
    <property type="match status" value="1"/>
</dbReference>
<dbReference type="SUPFAM" id="SSF56204">
    <property type="entry name" value="Hect, E3 ligase catalytic domain"/>
    <property type="match status" value="1"/>
</dbReference>
<dbReference type="SUPFAM" id="SSF51045">
    <property type="entry name" value="WW domain"/>
    <property type="match status" value="4"/>
</dbReference>
<evidence type="ECO:0000256" key="18">
    <source>
        <dbReference type="ARBA" id="ARBA00022859"/>
    </source>
</evidence>
<keyword evidence="11" id="KW-0399">Innate immunity</keyword>
<dbReference type="FunFam" id="2.20.70.10:FF:000009">
    <property type="entry name" value="E3 ubiquitin-protein ligase"/>
    <property type="match status" value="1"/>
</dbReference>
<dbReference type="GO" id="GO:0061630">
    <property type="term" value="F:ubiquitin protein ligase activity"/>
    <property type="evidence" value="ECO:0007669"/>
    <property type="project" value="UniProtKB-EC"/>
</dbReference>
<keyword evidence="16 26" id="KW-0833">Ubl conjugation pathway</keyword>
<dbReference type="GO" id="GO:0005634">
    <property type="term" value="C:nucleus"/>
    <property type="evidence" value="ECO:0007669"/>
    <property type="project" value="UniProtKB-SubCell"/>
</dbReference>
<dbReference type="Pfam" id="PF00397">
    <property type="entry name" value="WW"/>
    <property type="match status" value="4"/>
</dbReference>
<dbReference type="FunFam" id="3.30.2410.10:FF:000002">
    <property type="entry name" value="E3 ubiquitin-protein ligase HECW2"/>
    <property type="match status" value="1"/>
</dbReference>
<evidence type="ECO:0000256" key="1">
    <source>
        <dbReference type="ARBA" id="ARBA00000885"/>
    </source>
</evidence>
<dbReference type="InterPro" id="IPR036020">
    <property type="entry name" value="WW_dom_sf"/>
</dbReference>
<dbReference type="SMART" id="SM00119">
    <property type="entry name" value="HECTc"/>
    <property type="match status" value="1"/>
</dbReference>
<dbReference type="EMBL" id="KL454362">
    <property type="protein sequence ID" value="KFV08136.1"/>
    <property type="molecule type" value="Genomic_DNA"/>
</dbReference>
<feature type="non-terminal residue" evidence="31">
    <location>
        <position position="856"/>
    </location>
</feature>
<evidence type="ECO:0000256" key="20">
    <source>
        <dbReference type="ARBA" id="ARBA00023118"/>
    </source>
</evidence>
<proteinExistence type="predicted"/>
<keyword evidence="17" id="KW-0832">Ubl conjugation</keyword>
<comment type="pathway">
    <text evidence="6">Protein modification; protein ubiquitination.</text>
</comment>
<dbReference type="FunFam" id="2.20.70.10:FF:000039">
    <property type="entry name" value="E3 ubiquitin-protein ligase"/>
    <property type="match status" value="1"/>
</dbReference>
<evidence type="ECO:0000256" key="19">
    <source>
        <dbReference type="ARBA" id="ARBA00022990"/>
    </source>
</evidence>
<feature type="compositionally biased region" description="Pro residues" evidence="27">
    <location>
        <begin position="186"/>
        <end position="200"/>
    </location>
</feature>
<feature type="region of interest" description="Disordered" evidence="27">
    <location>
        <begin position="165"/>
        <end position="288"/>
    </location>
</feature>
<dbReference type="FunFam" id="2.20.70.10:FF:000005">
    <property type="entry name" value="E3 ubiquitin-protein ligase"/>
    <property type="match status" value="1"/>
</dbReference>
<dbReference type="Gene3D" id="2.60.40.150">
    <property type="entry name" value="C2 domain"/>
    <property type="match status" value="1"/>
</dbReference>
<dbReference type="GO" id="GO:0043161">
    <property type="term" value="P:proteasome-mediated ubiquitin-dependent protein catabolic process"/>
    <property type="evidence" value="ECO:0007669"/>
    <property type="project" value="TreeGrafter"/>
</dbReference>
<dbReference type="InterPro" id="IPR035892">
    <property type="entry name" value="C2_domain_sf"/>
</dbReference>
<dbReference type="SMART" id="SM00456">
    <property type="entry name" value="WW"/>
    <property type="match status" value="4"/>
</dbReference>
<keyword evidence="19" id="KW-0007">Acetylation</keyword>
<reference evidence="31 32" key="1">
    <citation type="submission" date="2014-04" db="EMBL/GenBank/DDBJ databases">
        <title>Genome evolution of avian class.</title>
        <authorList>
            <person name="Zhang G."/>
            <person name="Li C."/>
        </authorList>
    </citation>
    <scope>NUCLEOTIDE SEQUENCE [LARGE SCALE GENOMIC DNA]</scope>
    <source>
        <strain evidence="31">BGI_N340</strain>
    </source>
</reference>
<name>A0A093E145_TAUER</name>
<evidence type="ECO:0000313" key="32">
    <source>
        <dbReference type="Proteomes" id="UP000053661"/>
    </source>
</evidence>
<comment type="catalytic activity">
    <reaction evidence="1">
        <text>S-ubiquitinyl-[E2 ubiquitin-conjugating enzyme]-L-cysteine + [acceptor protein]-L-lysine = [E2 ubiquitin-conjugating enzyme]-L-cysteine + N(6)-ubiquitinyl-[acceptor protein]-L-lysine.</text>
        <dbReference type="EC" id="2.3.2.26"/>
    </reaction>
</comment>
<keyword evidence="21" id="KW-0472">Membrane</keyword>
<dbReference type="GO" id="GO:0035519">
    <property type="term" value="P:protein K29-linked ubiquitination"/>
    <property type="evidence" value="ECO:0007669"/>
    <property type="project" value="TreeGrafter"/>
</dbReference>
<feature type="domain" description="WW" evidence="29">
    <location>
        <begin position="391"/>
        <end position="424"/>
    </location>
</feature>
<evidence type="ECO:0000256" key="23">
    <source>
        <dbReference type="ARBA" id="ARBA00064638"/>
    </source>
</evidence>
<dbReference type="Pfam" id="PF00632">
    <property type="entry name" value="HECT"/>
    <property type="match status" value="1"/>
</dbReference>
<dbReference type="GO" id="GO:0070936">
    <property type="term" value="P:protein K48-linked ubiquitination"/>
    <property type="evidence" value="ECO:0007669"/>
    <property type="project" value="TreeGrafter"/>
</dbReference>
<evidence type="ECO:0000259" key="29">
    <source>
        <dbReference type="PROSITE" id="PS50020"/>
    </source>
</evidence>
<evidence type="ECO:0000256" key="16">
    <source>
        <dbReference type="ARBA" id="ARBA00022786"/>
    </source>
</evidence>
<evidence type="ECO:0000256" key="12">
    <source>
        <dbReference type="ARBA" id="ARBA00022679"/>
    </source>
</evidence>
<dbReference type="Proteomes" id="UP000053661">
    <property type="component" value="Unassembled WGS sequence"/>
</dbReference>
<feature type="non-terminal residue" evidence="31">
    <location>
        <position position="1"/>
    </location>
</feature>
<evidence type="ECO:0000256" key="7">
    <source>
        <dbReference type="ARBA" id="ARBA00012485"/>
    </source>
</evidence>
<dbReference type="GO" id="GO:0005829">
    <property type="term" value="C:cytosol"/>
    <property type="evidence" value="ECO:0007669"/>
    <property type="project" value="UniProtKB-ARBA"/>
</dbReference>
<dbReference type="AlphaFoldDB" id="A0A093E145"/>
<feature type="domain" description="WW" evidence="29">
    <location>
        <begin position="312"/>
        <end position="345"/>
    </location>
</feature>
<evidence type="ECO:0000256" key="27">
    <source>
        <dbReference type="SAM" id="MobiDB-lite"/>
    </source>
</evidence>
<dbReference type="Gene3D" id="2.20.70.10">
    <property type="match status" value="3"/>
</dbReference>
<organism evidence="31 32">
    <name type="scientific">Tauraco erythrolophus</name>
    <name type="common">Red-crested turaco</name>
    <dbReference type="NCBI Taxonomy" id="121530"/>
    <lineage>
        <taxon>Eukaryota</taxon>
        <taxon>Metazoa</taxon>
        <taxon>Chordata</taxon>
        <taxon>Craniata</taxon>
        <taxon>Vertebrata</taxon>
        <taxon>Euteleostomi</taxon>
        <taxon>Archelosauria</taxon>
        <taxon>Archosauria</taxon>
        <taxon>Dinosauria</taxon>
        <taxon>Saurischia</taxon>
        <taxon>Theropoda</taxon>
        <taxon>Coelurosauria</taxon>
        <taxon>Aves</taxon>
        <taxon>Neognathae</taxon>
        <taxon>Neoaves</taxon>
        <taxon>Otidimorphae</taxon>
        <taxon>Musophagiformes</taxon>
        <taxon>Musophagidae</taxon>
        <taxon>Tauraco</taxon>
    </lineage>
</organism>
<dbReference type="FunFam" id="2.60.40.150:FF:000092">
    <property type="entry name" value="E3 ubiquitin-protein ligase"/>
    <property type="match status" value="1"/>
</dbReference>
<dbReference type="GO" id="GO:0045087">
    <property type="term" value="P:innate immune response"/>
    <property type="evidence" value="ECO:0007669"/>
    <property type="project" value="UniProtKB-KW"/>
</dbReference>
<evidence type="ECO:0000256" key="6">
    <source>
        <dbReference type="ARBA" id="ARBA00004906"/>
    </source>
</evidence>
<evidence type="ECO:0000256" key="11">
    <source>
        <dbReference type="ARBA" id="ARBA00022588"/>
    </source>
</evidence>
<feature type="compositionally biased region" description="Polar residues" evidence="27">
    <location>
        <begin position="165"/>
        <end position="183"/>
    </location>
</feature>
<evidence type="ECO:0000256" key="14">
    <source>
        <dbReference type="ARBA" id="ARBA00022737"/>
    </source>
</evidence>
<evidence type="ECO:0000256" key="5">
    <source>
        <dbReference type="ARBA" id="ARBA00004496"/>
    </source>
</evidence>
<evidence type="ECO:0000256" key="2">
    <source>
        <dbReference type="ARBA" id="ARBA00004123"/>
    </source>
</evidence>
<dbReference type="PROSITE" id="PS01159">
    <property type="entry name" value="WW_DOMAIN_1"/>
    <property type="match status" value="4"/>
</dbReference>
<dbReference type="CDD" id="cd04021">
    <property type="entry name" value="C2_E3_ubiquitin_ligase"/>
    <property type="match status" value="1"/>
</dbReference>
<dbReference type="PANTHER" id="PTHR11254:SF66">
    <property type="entry name" value="E3 UBIQUITIN-PROTEIN LIGASE ITCHY HOMOLOG"/>
    <property type="match status" value="1"/>
</dbReference>
<evidence type="ECO:0000256" key="15">
    <source>
        <dbReference type="ARBA" id="ARBA00022753"/>
    </source>
</evidence>
<feature type="compositionally biased region" description="Polar residues" evidence="27">
    <location>
        <begin position="205"/>
        <end position="217"/>
    </location>
</feature>
<dbReference type="GO" id="GO:0070534">
    <property type="term" value="P:protein K63-linked ubiquitination"/>
    <property type="evidence" value="ECO:0007669"/>
    <property type="project" value="TreeGrafter"/>
</dbReference>
<gene>
    <name evidence="31" type="ORF">N340_04339</name>
</gene>
<evidence type="ECO:0000256" key="22">
    <source>
        <dbReference type="ARBA" id="ARBA00023242"/>
    </source>
</evidence>
<dbReference type="PROSITE" id="PS50004">
    <property type="entry name" value="C2"/>
    <property type="match status" value="1"/>
</dbReference>
<keyword evidence="32" id="KW-1185">Reference proteome</keyword>
<evidence type="ECO:0000259" key="28">
    <source>
        <dbReference type="PROSITE" id="PS50004"/>
    </source>
</evidence>
<dbReference type="PANTHER" id="PTHR11254">
    <property type="entry name" value="HECT DOMAIN UBIQUITIN-PROTEIN LIGASE"/>
    <property type="match status" value="1"/>
</dbReference>
<evidence type="ECO:0000256" key="26">
    <source>
        <dbReference type="PROSITE-ProRule" id="PRU00104"/>
    </source>
</evidence>
<keyword evidence="18" id="KW-0391">Immunity</keyword>
<dbReference type="InterPro" id="IPR000569">
    <property type="entry name" value="HECT_dom"/>
</dbReference>
<evidence type="ECO:0000259" key="30">
    <source>
        <dbReference type="PROSITE" id="PS50237"/>
    </source>
</evidence>
<dbReference type="SMART" id="SM00239">
    <property type="entry name" value="C2"/>
    <property type="match status" value="1"/>
</dbReference>
<keyword evidence="12" id="KW-0808">Transferase</keyword>
<dbReference type="CDD" id="cd00078">
    <property type="entry name" value="HECTc"/>
    <property type="match status" value="1"/>
</dbReference>
<dbReference type="EC" id="2.3.2.26" evidence="7"/>
<feature type="compositionally biased region" description="Low complexity" evidence="27">
    <location>
        <begin position="243"/>
        <end position="259"/>
    </location>
</feature>
<feature type="domain" description="HECT" evidence="30">
    <location>
        <begin position="522"/>
        <end position="856"/>
    </location>
</feature>
<dbReference type="GO" id="GO:0002684">
    <property type="term" value="P:positive regulation of immune system process"/>
    <property type="evidence" value="ECO:0007669"/>
    <property type="project" value="UniProtKB-ARBA"/>
</dbReference>
<comment type="subunit">
    <text evidence="23">(Microbial infection) Interacts with Epstein-Barr virus LMP2A.</text>
</comment>
<evidence type="ECO:0000256" key="4">
    <source>
        <dbReference type="ARBA" id="ARBA00004469"/>
    </source>
</evidence>
<evidence type="ECO:0000256" key="13">
    <source>
        <dbReference type="ARBA" id="ARBA00022703"/>
    </source>
</evidence>
<evidence type="ECO:0000256" key="17">
    <source>
        <dbReference type="ARBA" id="ARBA00022843"/>
    </source>
</evidence>
<dbReference type="InterPro" id="IPR001202">
    <property type="entry name" value="WW_dom"/>
</dbReference>
<dbReference type="CDD" id="cd00201">
    <property type="entry name" value="WW"/>
    <property type="match status" value="4"/>
</dbReference>
<keyword evidence="8" id="KW-1003">Cell membrane</keyword>
<feature type="domain" description="WW" evidence="29">
    <location>
        <begin position="280"/>
        <end position="313"/>
    </location>
</feature>
<comment type="subcellular location">
    <subcellularLocation>
        <location evidence="3">Cell membrane</location>
        <topology evidence="3">Peripheral membrane protein</topology>
        <orientation evidence="3">Cytoplasmic side</orientation>
    </subcellularLocation>
    <subcellularLocation>
        <location evidence="5">Cytoplasm</location>
    </subcellularLocation>
    <subcellularLocation>
        <location evidence="4">Early endosome membrane</location>
        <topology evidence="4">Peripheral membrane protein</topology>
        <orientation evidence="4">Cytoplasmic side</orientation>
    </subcellularLocation>
    <subcellularLocation>
        <location evidence="2">Nucleus</location>
    </subcellularLocation>
</comment>
<evidence type="ECO:0000256" key="25">
    <source>
        <dbReference type="PIRSR" id="PIRSR001569-1"/>
    </source>
</evidence>
<sequence>LTVISAKLKEKNKWFGPSPYVEVSVDGQSKKTEKCNNTNSPKWKQHLTVIVTPVSTLNFRVWSHQTLKSDVLLGSAALDIQETLKSNSMKLEQVVVTLHLVGDREPAEVVGDLSVCLDGMQVDPELLTNGDASSTRRLRTVLLSVFSCKRTNSNGLETCEDAASNENKTVNGSDSPLLTNGNCKPSRPPRPSRPPPPTPRRPTSVAASVNGPSSTPPESDGASAGSLAGTAANTSAEQSPEGATAATTAPATAALTTPPVSRQVQPVNPPPQTLTTVSQGPLPPGWEQRVDQHGRVYYVDHVEKRTTWDRPEPLPPSWERRVDNMGRIYYVDHFTRTTTWQRPTLESVRNYEQWQLQRSQLQGAMQQFNQRFIYGNQDFSSTQNKEFDPLGPLPHGWEKRTDSNGRVYFVNHNTRITQWEDPRSQGQLNEKPLPEGWEMRFTVDGIPYFVDHNRRTTTYIDPRTGKSALDNGPQIAYVRDFKAKVHYFRFWCQQLAMPQHIKITVSRKTLFEDSFQQIMSFSPQDLRRRLWVIFPGEEGLDYGGVAREWFFLLSHEVLNPMYCLFEYAGKDNYCLQINPASYINPDHLKYFRFIGRFIAMALFHGKFIDTGFSLPFYKRILNKPVGLKDLESVDPEFYNSLIWVKENDIEECGLEMFFSVDKEILGEIKSHDLKPNGSNILVTEENKEEYIRLVAEWRLSRGVEEQTQAFFEGFNEILPQQYLQYFDAKELEVLLCGMQEIDLTDWQRHTIYRHYTRTSRQIVWFWQFVKEIDNEKRMRLLQFVTGTCRLPVGGFADLMGSNGPQKFCIEKVGKENWLPRSHTCFNRLDLPPYKNYEQLKEKLLFAIEETEGFGQE</sequence>
<keyword evidence="13" id="KW-0053">Apoptosis</keyword>
<dbReference type="PROSITE" id="PS50237">
    <property type="entry name" value="HECT"/>
    <property type="match status" value="1"/>
</dbReference>
<dbReference type="Gene3D" id="3.30.2160.10">
    <property type="entry name" value="Hect, E3 ligase catalytic domain"/>
    <property type="match status" value="1"/>
</dbReference>
<evidence type="ECO:0000256" key="9">
    <source>
        <dbReference type="ARBA" id="ARBA00022490"/>
    </source>
</evidence>
<dbReference type="GO" id="GO:0031901">
    <property type="term" value="C:early endosome membrane"/>
    <property type="evidence" value="ECO:0007669"/>
    <property type="project" value="UniProtKB-SubCell"/>
</dbReference>
<keyword evidence="20" id="KW-0051">Antiviral defense</keyword>
<dbReference type="GO" id="GO:0010604">
    <property type="term" value="P:positive regulation of macromolecule metabolic process"/>
    <property type="evidence" value="ECO:0007669"/>
    <property type="project" value="UniProtKB-ARBA"/>
</dbReference>
<protein>
    <recommendedName>
        <fullName evidence="7">HECT-type E3 ubiquitin transferase</fullName>
        <ecNumber evidence="7">2.3.2.26</ecNumber>
    </recommendedName>
    <alternativeName>
        <fullName evidence="24">HECT-type E3 ubiquitin transferase Itchy homolog</fullName>
    </alternativeName>
</protein>
<accession>A0A093E145</accession>
<evidence type="ECO:0000256" key="10">
    <source>
        <dbReference type="ARBA" id="ARBA00022553"/>
    </source>
</evidence>
<dbReference type="GO" id="GO:0009896">
    <property type="term" value="P:positive regulation of catabolic process"/>
    <property type="evidence" value="ECO:0007669"/>
    <property type="project" value="UniProtKB-ARBA"/>
</dbReference>
<keyword evidence="10" id="KW-0597">Phosphoprotein</keyword>
<dbReference type="Gene3D" id="3.90.1750.10">
    <property type="entry name" value="Hect, E3 ligase catalytic domains"/>
    <property type="match status" value="1"/>
</dbReference>
<dbReference type="InterPro" id="IPR035983">
    <property type="entry name" value="Hect_E3_ubiquitin_ligase"/>
</dbReference>
<dbReference type="GO" id="GO:0051241">
    <property type="term" value="P:negative regulation of multicellular organismal process"/>
    <property type="evidence" value="ECO:0007669"/>
    <property type="project" value="UniProtKB-ARBA"/>
</dbReference>
<dbReference type="InterPro" id="IPR050409">
    <property type="entry name" value="E3_ubiq-protein_ligase"/>
</dbReference>
<keyword evidence="14" id="KW-0677">Repeat</keyword>
<dbReference type="GO" id="GO:0002683">
    <property type="term" value="P:negative regulation of immune system process"/>
    <property type="evidence" value="ECO:0007669"/>
    <property type="project" value="UniProtKB-ARBA"/>
</dbReference>
<keyword evidence="22" id="KW-0539">Nucleus</keyword>
<dbReference type="FunFam" id="2.20.70.10:FF:000063">
    <property type="entry name" value="E3 ubiquitin-protein ligase NEDD4"/>
    <property type="match status" value="1"/>
</dbReference>
<dbReference type="GO" id="GO:0050687">
    <property type="term" value="P:negative regulation of defense response to virus"/>
    <property type="evidence" value="ECO:0007669"/>
    <property type="project" value="UniProtKB-ARBA"/>
</dbReference>
<feature type="domain" description="WW" evidence="29">
    <location>
        <begin position="431"/>
        <end position="464"/>
    </location>
</feature>
<dbReference type="UniPathway" id="UPA00143"/>
<dbReference type="SUPFAM" id="SSF49562">
    <property type="entry name" value="C2 domain (Calcium/lipid-binding domain, CaLB)"/>
    <property type="match status" value="1"/>
</dbReference>
<evidence type="ECO:0000256" key="24">
    <source>
        <dbReference type="ARBA" id="ARBA00083686"/>
    </source>
</evidence>
<evidence type="ECO:0000256" key="8">
    <source>
        <dbReference type="ARBA" id="ARBA00022475"/>
    </source>
</evidence>
<dbReference type="InterPro" id="IPR024928">
    <property type="entry name" value="E3_ub_ligase_SMURF1"/>
</dbReference>
<dbReference type="GO" id="GO:0006915">
    <property type="term" value="P:apoptotic process"/>
    <property type="evidence" value="ECO:0007669"/>
    <property type="project" value="UniProtKB-KW"/>
</dbReference>